<keyword evidence="7" id="KW-1185">Reference proteome</keyword>
<keyword evidence="3" id="KW-0862">Zinc</keyword>
<evidence type="ECO:0000256" key="4">
    <source>
        <dbReference type="PROSITE-ProRule" id="PRU00134"/>
    </source>
</evidence>
<dbReference type="EMBL" id="JASGXD010000013">
    <property type="protein sequence ID" value="KAK6001901.1"/>
    <property type="molecule type" value="Genomic_DNA"/>
</dbReference>
<keyword evidence="2 4" id="KW-0863">Zinc-finger</keyword>
<protein>
    <recommendedName>
        <fullName evidence="5">MYND-type domain-containing protein</fullName>
    </recommendedName>
</protein>
<dbReference type="InterPro" id="IPR002893">
    <property type="entry name" value="Znf_MYND"/>
</dbReference>
<organism evidence="6 7">
    <name type="scientific">Aureobasidium pullulans</name>
    <name type="common">Black yeast</name>
    <name type="synonym">Pullularia pullulans</name>
    <dbReference type="NCBI Taxonomy" id="5580"/>
    <lineage>
        <taxon>Eukaryota</taxon>
        <taxon>Fungi</taxon>
        <taxon>Dikarya</taxon>
        <taxon>Ascomycota</taxon>
        <taxon>Pezizomycotina</taxon>
        <taxon>Dothideomycetes</taxon>
        <taxon>Dothideomycetidae</taxon>
        <taxon>Dothideales</taxon>
        <taxon>Saccotheciaceae</taxon>
        <taxon>Aureobasidium</taxon>
    </lineage>
</organism>
<dbReference type="Proteomes" id="UP001341245">
    <property type="component" value="Unassembled WGS sequence"/>
</dbReference>
<evidence type="ECO:0000259" key="5">
    <source>
        <dbReference type="PROSITE" id="PS50865"/>
    </source>
</evidence>
<accession>A0ABR0TD07</accession>
<evidence type="ECO:0000313" key="7">
    <source>
        <dbReference type="Proteomes" id="UP001341245"/>
    </source>
</evidence>
<reference evidence="6 7" key="1">
    <citation type="submission" date="2023-11" db="EMBL/GenBank/DDBJ databases">
        <title>Draft genome sequence and annotation of the polyextremotolerant black yeast-like fungus Aureobasidium pullulans NRRL 62042.</title>
        <authorList>
            <person name="Dielentheis-Frenken M.R.E."/>
            <person name="Wibberg D."/>
            <person name="Blank L.M."/>
            <person name="Tiso T."/>
        </authorList>
    </citation>
    <scope>NUCLEOTIDE SEQUENCE [LARGE SCALE GENOMIC DNA]</scope>
    <source>
        <strain evidence="6 7">NRRL 62042</strain>
    </source>
</reference>
<dbReference type="Gene3D" id="6.10.140.2220">
    <property type="match status" value="1"/>
</dbReference>
<evidence type="ECO:0000256" key="3">
    <source>
        <dbReference type="ARBA" id="ARBA00022833"/>
    </source>
</evidence>
<comment type="caution">
    <text evidence="6">The sequence shown here is derived from an EMBL/GenBank/DDBJ whole genome shotgun (WGS) entry which is preliminary data.</text>
</comment>
<name>A0ABR0TD07_AURPU</name>
<gene>
    <name evidence="6" type="ORF">QM012_002391</name>
</gene>
<sequence>MLPVGNQCAVCSEPGKLCAGCKNIRYCGVECQQADWKVHKLLCRTFNDARDAPSPNMVRVIEFPVNETKPKFRWMPIDFDLFCRPLEGDFFGPDKPVPSIQSINAHPKTGKLLPLTITFMFRDNLLKDGSLPNKSVYNFTNGRPLNDARGPVLFYGSIPEVEAEAGWKIFDCVDLDTIRLNVIKDWLTLGTDAAPERRAYQERNSAEATAAAVANRDSALETLRKRLEEMP</sequence>
<dbReference type="Pfam" id="PF01753">
    <property type="entry name" value="zf-MYND"/>
    <property type="match status" value="1"/>
</dbReference>
<evidence type="ECO:0000256" key="1">
    <source>
        <dbReference type="ARBA" id="ARBA00022723"/>
    </source>
</evidence>
<dbReference type="PROSITE" id="PS50865">
    <property type="entry name" value="ZF_MYND_2"/>
    <property type="match status" value="1"/>
</dbReference>
<feature type="domain" description="MYND-type" evidence="5">
    <location>
        <begin position="8"/>
        <end position="43"/>
    </location>
</feature>
<keyword evidence="1" id="KW-0479">Metal-binding</keyword>
<evidence type="ECO:0000256" key="2">
    <source>
        <dbReference type="ARBA" id="ARBA00022771"/>
    </source>
</evidence>
<evidence type="ECO:0000313" key="6">
    <source>
        <dbReference type="EMBL" id="KAK6001901.1"/>
    </source>
</evidence>
<proteinExistence type="predicted"/>
<dbReference type="SUPFAM" id="SSF144232">
    <property type="entry name" value="HIT/MYND zinc finger-like"/>
    <property type="match status" value="1"/>
</dbReference>